<evidence type="ECO:0000313" key="19">
    <source>
        <dbReference type="Proteomes" id="UP000001351"/>
    </source>
</evidence>
<feature type="active site" description="Proton donor" evidence="15">
    <location>
        <position position="295"/>
    </location>
</feature>
<keyword evidence="6" id="KW-0963">Cytoplasm</keyword>
<name>E3FF77_STIAD</name>
<dbReference type="HOGENOM" id="CLU_020726_2_0_7"/>
<comment type="similarity">
    <text evidence="3 14">Belongs to the glycosyl hydrolase 13 family.</text>
</comment>
<dbReference type="Gene3D" id="2.60.40.10">
    <property type="entry name" value="Immunoglobulins"/>
    <property type="match status" value="1"/>
</dbReference>
<dbReference type="InterPro" id="IPR014756">
    <property type="entry name" value="Ig_E-set"/>
</dbReference>
<dbReference type="SMART" id="SM00642">
    <property type="entry name" value="Aamy"/>
    <property type="match status" value="1"/>
</dbReference>
<dbReference type="InterPro" id="IPR044901">
    <property type="entry name" value="Trehalose_TreZ_E-set_sf"/>
</dbReference>
<dbReference type="AlphaFoldDB" id="E3FF77"/>
<dbReference type="GO" id="GO:0005737">
    <property type="term" value="C:cytoplasm"/>
    <property type="evidence" value="ECO:0007669"/>
    <property type="project" value="UniProtKB-SubCell"/>
</dbReference>
<evidence type="ECO:0000256" key="16">
    <source>
        <dbReference type="PIRSR" id="PIRSR006337-3"/>
    </source>
</evidence>
<sequence length="619" mass="69537">MGAIPLEEGRTRFRVWAPQRRRVDVCLLEPGGLRYLPLERAAGGYFEATLPVPVGALYKYRLDSGDVFPDPCSRFQPEGPHGPSRVVDFRRYPWKHTGWRGLSSMRGHVFYELHVGTFTPEGTYAAAAAKLPHLKELGITVVELMPLHTFPGRFNWGYDGVALFAPCAMYGEPDDLRRLVDEAHRLELGMLLDVVYNHLGPDGNYLAQFSKGYFNPKYPNEWGDPTNFDDGEAAGPSREFFIQNACHWVSEYRFDGLRLDATQSLYDASPKHIVTELVERTRKAAGSRNILLIAENEPQDARIVTSETQGGNGADGLWVDDFHHSARVAALGRSEAYLMDYQGTAQELLSCALRNSLYQGQYYRWQKKRRGSPLLRIPPERILFYLQNHDQLANTLRGQRLHMCAGQARARALTTLLLLLPQTPMVFMGQEFFASSPFLYFVDHKPELQKLVHKGRNAFLSQFSSARHAIEEEGHQVPIGEEAFQASKLNWAERERNREALALHQDLLRLRREDPVLAAQDPSRIAGAVLSPTALVLRYFGTGQEGDRLLLLNLGTGMDLEPCPEPLLAPMSGKIWRLLLSSEHVRYGGMGAPALPEAGRMHIPGQTALVLTGDEETKP</sequence>
<organism evidence="18 19">
    <name type="scientific">Stigmatella aurantiaca (strain DW4/3-1)</name>
    <dbReference type="NCBI Taxonomy" id="378806"/>
    <lineage>
        <taxon>Bacteria</taxon>
        <taxon>Pseudomonadati</taxon>
        <taxon>Myxococcota</taxon>
        <taxon>Myxococcia</taxon>
        <taxon>Myxococcales</taxon>
        <taxon>Cystobacterineae</taxon>
        <taxon>Archangiaceae</taxon>
        <taxon>Stigmatella</taxon>
    </lineage>
</organism>
<evidence type="ECO:0000256" key="7">
    <source>
        <dbReference type="ARBA" id="ARBA00022801"/>
    </source>
</evidence>
<dbReference type="eggNOG" id="COG0296">
    <property type="taxonomic scope" value="Bacteria"/>
</dbReference>
<dbReference type="InterPro" id="IPR013783">
    <property type="entry name" value="Ig-like_fold"/>
</dbReference>
<evidence type="ECO:0000256" key="1">
    <source>
        <dbReference type="ARBA" id="ARBA00004496"/>
    </source>
</evidence>
<evidence type="ECO:0000256" key="8">
    <source>
        <dbReference type="ARBA" id="ARBA00023277"/>
    </source>
</evidence>
<evidence type="ECO:0000256" key="3">
    <source>
        <dbReference type="ARBA" id="ARBA00008061"/>
    </source>
</evidence>
<evidence type="ECO:0000259" key="17">
    <source>
        <dbReference type="SMART" id="SM00642"/>
    </source>
</evidence>
<dbReference type="InterPro" id="IPR004193">
    <property type="entry name" value="Glyco_hydro_13_N"/>
</dbReference>
<comment type="subcellular location">
    <subcellularLocation>
        <location evidence="1 15">Cytoplasm</location>
    </subcellularLocation>
</comment>
<feature type="domain" description="Glycosyl hydrolase family 13 catalytic" evidence="17">
    <location>
        <begin position="112"/>
        <end position="467"/>
    </location>
</feature>
<keyword evidence="8" id="KW-0119">Carbohydrate metabolism</keyword>
<protein>
    <recommendedName>
        <fullName evidence="5 13">Malto-oligosyltrehalose trehalohydrolase</fullName>
        <shortName evidence="14">MTHase</shortName>
        <ecNumber evidence="4 13">3.2.1.141</ecNumber>
    </recommendedName>
    <alternativeName>
        <fullName evidence="11 14">4-alpha-D-((1-&gt;4)-alpha-D-glucano)trehalose trehalohydrolase</fullName>
    </alternativeName>
    <alternativeName>
        <fullName evidence="10 14">Maltooligosyl trehalose trehalohydrolase</fullName>
    </alternativeName>
</protein>
<evidence type="ECO:0000256" key="2">
    <source>
        <dbReference type="ARBA" id="ARBA00005199"/>
    </source>
</evidence>
<dbReference type="CAZy" id="CBM48">
    <property type="family name" value="Carbohydrate-Binding Module Family 48"/>
</dbReference>
<gene>
    <name evidence="18" type="ordered locus">STAUR_3656</name>
</gene>
<evidence type="ECO:0000256" key="9">
    <source>
        <dbReference type="ARBA" id="ARBA00023295"/>
    </source>
</evidence>
<dbReference type="InterPro" id="IPR012768">
    <property type="entry name" value="Trehalose_TreZ"/>
</dbReference>
<evidence type="ECO:0000256" key="4">
    <source>
        <dbReference type="ARBA" id="ARBA00012268"/>
    </source>
</evidence>
<dbReference type="GO" id="GO:0033942">
    <property type="term" value="F:4-alpha-D-(1-&gt;4)-alpha-D-glucanotrehalose trehalohydrolase activity"/>
    <property type="evidence" value="ECO:0007669"/>
    <property type="project" value="UniProtKB-EC"/>
</dbReference>
<reference evidence="18 19" key="1">
    <citation type="journal article" date="2011" name="Mol. Biol. Evol.">
        <title>Comparative genomic analysis of fruiting body formation in Myxococcales.</title>
        <authorList>
            <person name="Huntley S."/>
            <person name="Hamann N."/>
            <person name="Wegener-Feldbrugge S."/>
            <person name="Treuner-Lange A."/>
            <person name="Kube M."/>
            <person name="Reinhardt R."/>
            <person name="Klages S."/>
            <person name="Muller R."/>
            <person name="Ronning C.M."/>
            <person name="Nierman W.C."/>
            <person name="Sogaard-Andersen L."/>
        </authorList>
    </citation>
    <scope>NUCLEOTIDE SEQUENCE [LARGE SCALE GENOMIC DNA]</scope>
    <source>
        <strain evidence="18 19">DW4/3-1</strain>
    </source>
</reference>
<evidence type="ECO:0000313" key="18">
    <source>
        <dbReference type="EMBL" id="ADO71444.1"/>
    </source>
</evidence>
<evidence type="ECO:0000256" key="14">
    <source>
        <dbReference type="PIRNR" id="PIRNR006337"/>
    </source>
</evidence>
<accession>E3FF77</accession>
<dbReference type="InterPro" id="IPR017853">
    <property type="entry name" value="GH"/>
</dbReference>
<dbReference type="Pfam" id="PF02922">
    <property type="entry name" value="CBM_48"/>
    <property type="match status" value="1"/>
</dbReference>
<dbReference type="CDD" id="cd11325">
    <property type="entry name" value="AmyAc_GTHase"/>
    <property type="match status" value="1"/>
</dbReference>
<evidence type="ECO:0000256" key="12">
    <source>
        <dbReference type="ARBA" id="ARBA00034013"/>
    </source>
</evidence>
<dbReference type="Pfam" id="PF00128">
    <property type="entry name" value="Alpha-amylase"/>
    <property type="match status" value="1"/>
</dbReference>
<evidence type="ECO:0000256" key="5">
    <source>
        <dbReference type="ARBA" id="ARBA00015938"/>
    </source>
</evidence>
<dbReference type="Gene3D" id="1.10.10.760">
    <property type="entry name" value="E-set domains of sugar-utilizing enzymes"/>
    <property type="match status" value="1"/>
</dbReference>
<dbReference type="GO" id="GO:0005992">
    <property type="term" value="P:trehalose biosynthetic process"/>
    <property type="evidence" value="ECO:0007669"/>
    <property type="project" value="UniProtKB-UniRule"/>
</dbReference>
<keyword evidence="19" id="KW-1185">Reference proteome</keyword>
<dbReference type="PANTHER" id="PTHR43651">
    <property type="entry name" value="1,4-ALPHA-GLUCAN-BRANCHING ENZYME"/>
    <property type="match status" value="1"/>
</dbReference>
<dbReference type="NCBIfam" id="TIGR02402">
    <property type="entry name" value="trehalose_TreZ"/>
    <property type="match status" value="1"/>
</dbReference>
<feature type="site" description="Transition state stabilizer" evidence="16">
    <location>
        <position position="390"/>
    </location>
</feature>
<dbReference type="UniPathway" id="UPA00299"/>
<evidence type="ECO:0000256" key="11">
    <source>
        <dbReference type="ARBA" id="ARBA00033284"/>
    </source>
</evidence>
<keyword evidence="9 14" id="KW-0326">Glycosidase</keyword>
<feature type="active site" description="Nucleophile" evidence="15">
    <location>
        <position position="260"/>
    </location>
</feature>
<evidence type="ECO:0000256" key="13">
    <source>
        <dbReference type="NCBIfam" id="TIGR02402"/>
    </source>
</evidence>
<dbReference type="SUPFAM" id="SSF51445">
    <property type="entry name" value="(Trans)glycosidases"/>
    <property type="match status" value="1"/>
</dbReference>
<dbReference type="RefSeq" id="WP_013375853.1">
    <property type="nucleotide sequence ID" value="NC_014623.1"/>
</dbReference>
<dbReference type="STRING" id="378806.STAUR_3656"/>
<comment type="catalytic activity">
    <reaction evidence="12 14">
        <text>hydrolysis of (1-&gt;4)-alpha-D-glucosidic linkage in 4-alpha-D-[(1-&gt;4)-alpha-D-glucanosyl]n trehalose to yield trehalose and (1-&gt;4)-alpha-D-glucan.</text>
        <dbReference type="EC" id="3.2.1.141"/>
    </reaction>
</comment>
<evidence type="ECO:0000256" key="15">
    <source>
        <dbReference type="PIRSR" id="PIRSR006337-1"/>
    </source>
</evidence>
<evidence type="ECO:0000256" key="10">
    <source>
        <dbReference type="ARBA" id="ARBA00032057"/>
    </source>
</evidence>
<dbReference type="EC" id="3.2.1.141" evidence="4 13"/>
<dbReference type="PIRSF" id="PIRSF006337">
    <property type="entry name" value="Trehalose_TreZ"/>
    <property type="match status" value="1"/>
</dbReference>
<evidence type="ECO:0000256" key="6">
    <source>
        <dbReference type="ARBA" id="ARBA00022490"/>
    </source>
</evidence>
<proteinExistence type="inferred from homology"/>
<dbReference type="InterPro" id="IPR006047">
    <property type="entry name" value="GH13_cat_dom"/>
</dbReference>
<dbReference type="Proteomes" id="UP000001351">
    <property type="component" value="Chromosome"/>
</dbReference>
<dbReference type="PANTHER" id="PTHR43651:SF11">
    <property type="entry name" value="MALTO-OLIGOSYLTREHALOSE TREHALOHYDROLASE"/>
    <property type="match status" value="1"/>
</dbReference>
<dbReference type="CAZy" id="GH13">
    <property type="family name" value="Glycoside Hydrolase Family 13"/>
</dbReference>
<keyword evidence="7 14" id="KW-0378">Hydrolase</keyword>
<dbReference type="SUPFAM" id="SSF81296">
    <property type="entry name" value="E set domains"/>
    <property type="match status" value="1"/>
</dbReference>
<dbReference type="KEGG" id="sur:STAUR_3656"/>
<dbReference type="Gene3D" id="3.20.20.80">
    <property type="entry name" value="Glycosidases"/>
    <property type="match status" value="1"/>
</dbReference>
<comment type="pathway">
    <text evidence="2 14">Glycan biosynthesis; trehalose biosynthesis.</text>
</comment>
<dbReference type="EMBL" id="CP002271">
    <property type="protein sequence ID" value="ADO71444.1"/>
    <property type="molecule type" value="Genomic_DNA"/>
</dbReference>
<dbReference type="CDD" id="cd02853">
    <property type="entry name" value="E_set_MTHase_like_N"/>
    <property type="match status" value="1"/>
</dbReference>